<protein>
    <submittedName>
        <fullName evidence="1">SWIM-type domain-containing protein</fullName>
    </submittedName>
</protein>
<comment type="caution">
    <text evidence="1">The sequence shown here is derived from an EMBL/GenBank/DDBJ whole genome shotgun (WGS) entry which is preliminary data.</text>
</comment>
<reference evidence="2" key="1">
    <citation type="journal article" date="2023" name="Hortic. Res.">
        <title>A chromosome-level phased genome enabling allele-level studies in sweet orange: a case study on citrus Huanglongbing tolerance.</title>
        <authorList>
            <person name="Wu B."/>
            <person name="Yu Q."/>
            <person name="Deng Z."/>
            <person name="Duan Y."/>
            <person name="Luo F."/>
            <person name="Gmitter F. Jr."/>
        </authorList>
    </citation>
    <scope>NUCLEOTIDE SEQUENCE [LARGE SCALE GENOMIC DNA]</scope>
    <source>
        <strain evidence="2">cv. Valencia</strain>
    </source>
</reference>
<dbReference type="EMBL" id="CM039174">
    <property type="protein sequence ID" value="KAH9755767.1"/>
    <property type="molecule type" value="Genomic_DNA"/>
</dbReference>
<dbReference type="Proteomes" id="UP000829398">
    <property type="component" value="Chromosome 5"/>
</dbReference>
<gene>
    <name evidence="1" type="ORF">KPL71_015893</name>
</gene>
<accession>A0ACB8KMU0</accession>
<name>A0ACB8KMU0_CITSI</name>
<proteinExistence type="predicted"/>
<evidence type="ECO:0000313" key="2">
    <source>
        <dbReference type="Proteomes" id="UP000829398"/>
    </source>
</evidence>
<sequence length="900" mass="103221">MLRLLMFTVCAAVLPTEVTSETVRLSSNIEGYIQQTMDCTPHKCVCNSSTSLRSCQCGMTSIGTITTISPNHFIACNRPSKNISQTAVKITLPTEDLKTSDHNARKRNVARVLFEQKMEQPTEGHEISHGHHRGSDIHEDPTVSCEPRTNTKASKSSRVEESDSTNRRQLISDSEVQRFLAKMYPRLIEETNGTNSKDSAIQLCTSGKTQDYAASWPFDKSWEAYDDLANERMYFPNSNDDDVELDKSWVGYEDDLFKIEIDRKKGIKGTNGFLFDPASNNRMIMRMGQRFKNDVQFRTALEVNAIRDGFKLCIIHNTSTCVSCECSNLHCDWKITAVKENRSNVFVICDITPMHTCNQRSVNLQGETKWIAAKFLHIWKQSEHREVDKLRNEIATTYGIKCPIWKLEAVDKMARFWLRTDHADGYAQLLQYKQEMENVNSRNIVIIETKSQQQFTADIFDRMFVFLYDTAYAFKTRCRMLVIVDGWEIDSPYKSVMLVAVCRDGNDSVLPIAFCEVVEENLDSWAFFLKNLNYGLRLERGEGLCIMGDGDNGIDEAVEEFLPSAVYRQCCFSLYTKMVHEFPGVTVHSPFWGACRSTNGNSFKNQMAVIKTISVECYNWLKDTDCQKWALYSMPEWVKSTEITISATEQLRIWLLKQLDLNVAHRYTTITRKVAEIFQRRYLLGWEWVYDKITPAVRQQIIQNTFEGEGWTVDVTSRNAITVVTRDGLAYEINRELMTCTCRLWQLSGIPCPHACRCIDTWGDKLDTYVHRLMTVDEYRSAYGPGMNMLPQAMQWKWQLHDSISPPKKRSTKSNDTQISFAFSVCTNHYPVAVIIISDGLPHPGRPDQEHHKPIQTITILLNNGHSHLTWSINHCIKFLKYIVNVFVAVINGQHSTQAV</sequence>
<organism evidence="1 2">
    <name type="scientific">Citrus sinensis</name>
    <name type="common">Sweet orange</name>
    <name type="synonym">Citrus aurantium var. sinensis</name>
    <dbReference type="NCBI Taxonomy" id="2711"/>
    <lineage>
        <taxon>Eukaryota</taxon>
        <taxon>Viridiplantae</taxon>
        <taxon>Streptophyta</taxon>
        <taxon>Embryophyta</taxon>
        <taxon>Tracheophyta</taxon>
        <taxon>Spermatophyta</taxon>
        <taxon>Magnoliopsida</taxon>
        <taxon>eudicotyledons</taxon>
        <taxon>Gunneridae</taxon>
        <taxon>Pentapetalae</taxon>
        <taxon>rosids</taxon>
        <taxon>malvids</taxon>
        <taxon>Sapindales</taxon>
        <taxon>Rutaceae</taxon>
        <taxon>Aurantioideae</taxon>
        <taxon>Citrus</taxon>
    </lineage>
</organism>
<keyword evidence="2" id="KW-1185">Reference proteome</keyword>
<evidence type="ECO:0000313" key="1">
    <source>
        <dbReference type="EMBL" id="KAH9755767.1"/>
    </source>
</evidence>